<dbReference type="Gene3D" id="3.40.390.10">
    <property type="entry name" value="Collagenase (Catalytic Domain)"/>
    <property type="match status" value="1"/>
</dbReference>
<dbReference type="Proteomes" id="UP000030108">
    <property type="component" value="Unassembled WGS sequence"/>
</dbReference>
<gene>
    <name evidence="3" type="ORF">RSOL_266800</name>
</gene>
<keyword evidence="1" id="KW-0732">Signal</keyword>
<proteinExistence type="predicted"/>
<feature type="non-terminal residue" evidence="3">
    <location>
        <position position="237"/>
    </location>
</feature>
<feature type="chain" id="PRO_5001991525" evidence="1">
    <location>
        <begin position="20"/>
        <end position="237"/>
    </location>
</feature>
<sequence>MHAVTTTLLLSFLLSQVAATDKAGGSRGVGASSSFGRLKHTSSRKSASFNSQASSSTLNMPDQSFVGCTPGQMEKIIQAATVSNKLVNGANSYLAKFPPAVPKEYTNWFGDLDELRYDTVRKTYAELKDQATTFSYDCTSCEVYKRKDSVNMDVYVRLNGKNLKKIYLCGRFWMEGRGETKIRTRAGLIVRAMVQFTHHEWITQGPMGKTAAEGLATKNPLTRNYECRKLQILVRPF</sequence>
<evidence type="ECO:0000313" key="4">
    <source>
        <dbReference type="Proteomes" id="UP000030108"/>
    </source>
</evidence>
<evidence type="ECO:0000313" key="3">
    <source>
        <dbReference type="EMBL" id="EUC58595.1"/>
    </source>
</evidence>
<feature type="domain" description="Lysine-specific metallo-endopeptidase" evidence="2">
    <location>
        <begin position="103"/>
        <end position="220"/>
    </location>
</feature>
<protein>
    <submittedName>
        <fullName evidence="3">Peptidyl-lys metalloendopeptidase</fullName>
    </submittedName>
</protein>
<dbReference type="GO" id="GO:0004222">
    <property type="term" value="F:metalloendopeptidase activity"/>
    <property type="evidence" value="ECO:0007669"/>
    <property type="project" value="InterPro"/>
</dbReference>
<reference evidence="4" key="1">
    <citation type="journal article" date="2014" name="Genome Announc.">
        <title>Draft genome sequence of the plant-pathogenic soil fungus Rhizoctonia solani anastomosis group 3 strain Rhs1AP.</title>
        <authorList>
            <person name="Cubeta M.A."/>
            <person name="Thomas E."/>
            <person name="Dean R.A."/>
            <person name="Jabaji S."/>
            <person name="Neate S.M."/>
            <person name="Tavantzis S."/>
            <person name="Toda T."/>
            <person name="Vilgalys R."/>
            <person name="Bharathan N."/>
            <person name="Fedorova-Abrams N."/>
            <person name="Pakala S.B."/>
            <person name="Pakala S.M."/>
            <person name="Zafar N."/>
            <person name="Joardar V."/>
            <person name="Losada L."/>
            <person name="Nierman W.C."/>
        </authorList>
    </citation>
    <scope>NUCLEOTIDE SEQUENCE [LARGE SCALE GENOMIC DNA]</scope>
    <source>
        <strain evidence="4">AG-3</strain>
    </source>
</reference>
<name>A0A0A1UIG7_9AGAM</name>
<accession>A0A0A1UIG7</accession>
<dbReference type="InterPro" id="IPR029463">
    <property type="entry name" value="Lys_MEP"/>
</dbReference>
<dbReference type="EMBL" id="JATN01000321">
    <property type="protein sequence ID" value="EUC58595.1"/>
    <property type="molecule type" value="Genomic_DNA"/>
</dbReference>
<dbReference type="Pfam" id="PF14521">
    <property type="entry name" value="Aspzincin_M35"/>
    <property type="match status" value="1"/>
</dbReference>
<evidence type="ECO:0000259" key="2">
    <source>
        <dbReference type="Pfam" id="PF14521"/>
    </source>
</evidence>
<comment type="caution">
    <text evidence="3">The sequence shown here is derived from an EMBL/GenBank/DDBJ whole genome shotgun (WGS) entry which is preliminary data.</text>
</comment>
<feature type="signal peptide" evidence="1">
    <location>
        <begin position="1"/>
        <end position="19"/>
    </location>
</feature>
<dbReference type="AlphaFoldDB" id="A0A0A1UIG7"/>
<organism evidence="3 4">
    <name type="scientific">Rhizoctonia solani AG-3 Rhs1AP</name>
    <dbReference type="NCBI Taxonomy" id="1086054"/>
    <lineage>
        <taxon>Eukaryota</taxon>
        <taxon>Fungi</taxon>
        <taxon>Dikarya</taxon>
        <taxon>Basidiomycota</taxon>
        <taxon>Agaricomycotina</taxon>
        <taxon>Agaricomycetes</taxon>
        <taxon>Cantharellales</taxon>
        <taxon>Ceratobasidiaceae</taxon>
        <taxon>Rhizoctonia</taxon>
    </lineage>
</organism>
<dbReference type="SUPFAM" id="SSF55486">
    <property type="entry name" value="Metalloproteases ('zincins'), catalytic domain"/>
    <property type="match status" value="1"/>
</dbReference>
<evidence type="ECO:0000256" key="1">
    <source>
        <dbReference type="SAM" id="SignalP"/>
    </source>
</evidence>
<dbReference type="InterPro" id="IPR024079">
    <property type="entry name" value="MetalloPept_cat_dom_sf"/>
</dbReference>